<protein>
    <recommendedName>
        <fullName evidence="3">Glycosyl hydrolase family 13 catalytic domain-containing protein</fullName>
    </recommendedName>
</protein>
<keyword evidence="2" id="KW-0326">Glycosidase</keyword>
<comment type="caution">
    <text evidence="4">The sequence shown here is derived from an EMBL/GenBank/DDBJ whole genome shotgun (WGS) entry which is preliminary data.</text>
</comment>
<evidence type="ECO:0000256" key="1">
    <source>
        <dbReference type="ARBA" id="ARBA00022801"/>
    </source>
</evidence>
<dbReference type="Pfam" id="PF00128">
    <property type="entry name" value="Alpha-amylase"/>
    <property type="match status" value="1"/>
</dbReference>
<dbReference type="Proteomes" id="UP000294192">
    <property type="component" value="Unassembled WGS sequence"/>
</dbReference>
<organism evidence="4 5">
    <name type="scientific">Mycoplasma marinum</name>
    <dbReference type="NCBI Taxonomy" id="1937190"/>
    <lineage>
        <taxon>Bacteria</taxon>
        <taxon>Bacillati</taxon>
        <taxon>Mycoplasmatota</taxon>
        <taxon>Mollicutes</taxon>
        <taxon>Mycoplasmataceae</taxon>
        <taxon>Mycoplasma</taxon>
    </lineage>
</organism>
<proteinExistence type="predicted"/>
<keyword evidence="1" id="KW-0378">Hydrolase</keyword>
<dbReference type="Gene3D" id="3.90.400.10">
    <property type="entry name" value="Oligo-1,6-glucosidase, Domain 2"/>
    <property type="match status" value="1"/>
</dbReference>
<dbReference type="InterPro" id="IPR014756">
    <property type="entry name" value="Ig_E-set"/>
</dbReference>
<dbReference type="EMBL" id="PSZO01000011">
    <property type="protein sequence ID" value="TCG11192.1"/>
    <property type="molecule type" value="Genomic_DNA"/>
</dbReference>
<dbReference type="InterPro" id="IPR013783">
    <property type="entry name" value="Ig-like_fold"/>
</dbReference>
<dbReference type="CDD" id="cd11338">
    <property type="entry name" value="AmyAc_CMD"/>
    <property type="match status" value="1"/>
</dbReference>
<evidence type="ECO:0000256" key="2">
    <source>
        <dbReference type="ARBA" id="ARBA00023295"/>
    </source>
</evidence>
<evidence type="ECO:0000313" key="5">
    <source>
        <dbReference type="Proteomes" id="UP000294192"/>
    </source>
</evidence>
<keyword evidence="5" id="KW-1185">Reference proteome</keyword>
<dbReference type="AlphaFoldDB" id="A0A4R0XNW0"/>
<evidence type="ECO:0000259" key="3">
    <source>
        <dbReference type="SMART" id="SM00642"/>
    </source>
</evidence>
<dbReference type="GO" id="GO:0005975">
    <property type="term" value="P:carbohydrate metabolic process"/>
    <property type="evidence" value="ECO:0007669"/>
    <property type="project" value="InterPro"/>
</dbReference>
<dbReference type="OrthoDB" id="9805159at2"/>
<evidence type="ECO:0000313" key="4">
    <source>
        <dbReference type="EMBL" id="TCG11192.1"/>
    </source>
</evidence>
<accession>A0A4R0XNW0</accession>
<gene>
    <name evidence="4" type="ORF">C4B24_02820</name>
</gene>
<dbReference type="Gene3D" id="3.20.20.80">
    <property type="entry name" value="Glycosidases"/>
    <property type="match status" value="1"/>
</dbReference>
<sequence length="561" mass="66379">MNKIAIFHRSDGTYGYQTPDNGFHVRLRTAKDDIKSVEIIYGDPFNWGPESDIKNARNIWKKEGENLIEKYETDGDFDYYSKTIYNFNKRFKYYFKLVDKDDKKFFFGEQGIREWNENIDGHALGFTWAYSCEGKLNMPPKWWTQTDWYQVFPDRFASSKKELKFETEGPEHLEVLGGNIQGIIQKLDYILELGFKGLYINPIFKATSAHKYDTIDYMQIDPQFGTLEDFKELINKCHSRGMKIMIDGVFNHSGFEFEPWQDVLKNKEKSKYKDWFWINDFDNLKTAFEYDKEKFSKTKPYETFGDTPTMPRINWENKDVKNSFKKVTEFWTKMGIDAWRLDVADAPSFTFWRFFRDTVKNINKDCSILGEVWYDALPFLHGDMFDSSMNYPFRTNILESLIYKNIEIKDFKAIFTKQKYLYSNYISAGLFTLVGSHDVDRITSIAKGDKALVRSIFSFMFLAPGSISFYYGDEYNQVGRYDSDNRYPMDFSDHTNNKTYKLIKKLNKIRSKYREDIQKGIRWVDISTNILEFTWENGKRILIDIENDEVLIDGKAILATK</sequence>
<name>A0A4R0XNW0_9MOLU</name>
<dbReference type="CDD" id="cd02857">
    <property type="entry name" value="E_set_CDase_PDE_N"/>
    <property type="match status" value="1"/>
</dbReference>
<feature type="domain" description="Glycosyl hydrolase family 13 catalytic" evidence="3">
    <location>
        <begin position="150"/>
        <end position="510"/>
    </location>
</feature>
<dbReference type="InterPro" id="IPR045857">
    <property type="entry name" value="O16G_dom_2"/>
</dbReference>
<dbReference type="InterPro" id="IPR017853">
    <property type="entry name" value="GH"/>
</dbReference>
<dbReference type="InterPro" id="IPR006047">
    <property type="entry name" value="GH13_cat_dom"/>
</dbReference>
<dbReference type="PANTHER" id="PTHR10357">
    <property type="entry name" value="ALPHA-AMYLASE FAMILY MEMBER"/>
    <property type="match status" value="1"/>
</dbReference>
<dbReference type="SUPFAM" id="SSF51445">
    <property type="entry name" value="(Trans)glycosidases"/>
    <property type="match status" value="1"/>
</dbReference>
<reference evidence="4 5" key="1">
    <citation type="submission" date="2018-02" db="EMBL/GenBank/DDBJ databases">
        <title>Mycoplasma marinum and Mycoplasma todarodis sp. nov., moderately halophilic and psychrotolerant mycoplasmas isolated from cephalopods.</title>
        <authorList>
            <person name="Viver T."/>
        </authorList>
    </citation>
    <scope>NUCLEOTIDE SEQUENCE [LARGE SCALE GENOMIC DNA]</scope>
    <source>
        <strain evidence="4 5">PE</strain>
    </source>
</reference>
<dbReference type="Gene3D" id="2.60.40.10">
    <property type="entry name" value="Immunoglobulins"/>
    <property type="match status" value="1"/>
</dbReference>
<dbReference type="Pfam" id="PF02903">
    <property type="entry name" value="Alpha-amylase_N"/>
    <property type="match status" value="1"/>
</dbReference>
<dbReference type="GO" id="GO:0004553">
    <property type="term" value="F:hydrolase activity, hydrolyzing O-glycosyl compounds"/>
    <property type="evidence" value="ECO:0007669"/>
    <property type="project" value="InterPro"/>
</dbReference>
<dbReference type="SUPFAM" id="SSF81296">
    <property type="entry name" value="E set domains"/>
    <property type="match status" value="1"/>
</dbReference>
<dbReference type="InterPro" id="IPR004185">
    <property type="entry name" value="Glyco_hydro_13_lg-like_dom"/>
</dbReference>
<dbReference type="RefSeq" id="WP_131599137.1">
    <property type="nucleotide sequence ID" value="NZ_PSZO01000011.1"/>
</dbReference>
<dbReference type="PANTHER" id="PTHR10357:SF210">
    <property type="entry name" value="MALTODEXTRIN GLUCOSIDASE"/>
    <property type="match status" value="1"/>
</dbReference>
<dbReference type="SMART" id="SM00642">
    <property type="entry name" value="Aamy"/>
    <property type="match status" value="1"/>
</dbReference>